<keyword evidence="4" id="KW-1185">Reference proteome</keyword>
<comment type="caution">
    <text evidence="3">The sequence shown here is derived from an EMBL/GenBank/DDBJ whole genome shotgun (WGS) entry which is preliminary data.</text>
</comment>
<dbReference type="InterPro" id="IPR039131">
    <property type="entry name" value="NDUFAF1"/>
</dbReference>
<comment type="similarity">
    <text evidence="1">Belongs to the CIA30 family.</text>
</comment>
<organism evidence="3 4">
    <name type="scientific">Rhodovibrio sodomensis</name>
    <dbReference type="NCBI Taxonomy" id="1088"/>
    <lineage>
        <taxon>Bacteria</taxon>
        <taxon>Pseudomonadati</taxon>
        <taxon>Pseudomonadota</taxon>
        <taxon>Alphaproteobacteria</taxon>
        <taxon>Rhodospirillales</taxon>
        <taxon>Rhodovibrionaceae</taxon>
        <taxon>Rhodovibrio</taxon>
    </lineage>
</organism>
<evidence type="ECO:0000313" key="4">
    <source>
        <dbReference type="Proteomes" id="UP001296873"/>
    </source>
</evidence>
<dbReference type="RefSeq" id="WP_200342669.1">
    <property type="nucleotide sequence ID" value="NZ_NRRL01000087.1"/>
</dbReference>
<gene>
    <name evidence="3" type="ORF">CKO28_19980</name>
</gene>
<dbReference type="InterPro" id="IPR013857">
    <property type="entry name" value="NADH-UbQ_OxRdtase-assoc_prot30"/>
</dbReference>
<reference evidence="3 4" key="1">
    <citation type="journal article" date="2020" name="Microorganisms">
        <title>Osmotic Adaptation and Compatible Solute Biosynthesis of Phototrophic Bacteria as Revealed from Genome Analyses.</title>
        <authorList>
            <person name="Imhoff J.F."/>
            <person name="Rahn T."/>
            <person name="Kunzel S."/>
            <person name="Keller A."/>
            <person name="Neulinger S.C."/>
        </authorList>
    </citation>
    <scope>NUCLEOTIDE SEQUENCE [LARGE SCALE GENOMIC DNA]</scope>
    <source>
        <strain evidence="3 4">DSM 9895</strain>
    </source>
</reference>
<dbReference type="SUPFAM" id="SSF49785">
    <property type="entry name" value="Galactose-binding domain-like"/>
    <property type="match status" value="1"/>
</dbReference>
<feature type="domain" description="NADH:ubiquinone oxidoreductase intermediate-associated protein 30" evidence="2">
    <location>
        <begin position="21"/>
        <end position="158"/>
    </location>
</feature>
<dbReference type="PANTHER" id="PTHR13194">
    <property type="entry name" value="COMPLEX I INTERMEDIATE-ASSOCIATED PROTEIN 30"/>
    <property type="match status" value="1"/>
</dbReference>
<dbReference type="PANTHER" id="PTHR13194:SF19">
    <property type="entry name" value="NAD(P)-BINDING ROSSMANN-FOLD SUPERFAMILY PROTEIN"/>
    <property type="match status" value="1"/>
</dbReference>
<evidence type="ECO:0000259" key="2">
    <source>
        <dbReference type="Pfam" id="PF08547"/>
    </source>
</evidence>
<dbReference type="Proteomes" id="UP001296873">
    <property type="component" value="Unassembled WGS sequence"/>
</dbReference>
<sequence>MPDAPPTIDDASADDLSAATGTKWRLVTDQVMGGVSEARVRRATVAGRPAVHLTGDVNLANNGGFVQTTLDLRPDGGTVDASAWTGIAITVRGNGESYNLHLRTTDVRRPWQSYRQSFGTTGDWRTIRLPFDGFTAHRIDAPLDLSRLRRIGLVAIGREFRADLAVADLRFYA</sequence>
<name>A0ABS1DLC9_9PROT</name>
<dbReference type="InterPro" id="IPR008979">
    <property type="entry name" value="Galactose-bd-like_sf"/>
</dbReference>
<proteinExistence type="inferred from homology"/>
<dbReference type="EMBL" id="NRRL01000087">
    <property type="protein sequence ID" value="MBK1670308.1"/>
    <property type="molecule type" value="Genomic_DNA"/>
</dbReference>
<accession>A0ABS1DLC9</accession>
<evidence type="ECO:0000256" key="1">
    <source>
        <dbReference type="ARBA" id="ARBA00007884"/>
    </source>
</evidence>
<dbReference type="Pfam" id="PF08547">
    <property type="entry name" value="CIA30"/>
    <property type="match status" value="1"/>
</dbReference>
<evidence type="ECO:0000313" key="3">
    <source>
        <dbReference type="EMBL" id="MBK1670308.1"/>
    </source>
</evidence>
<protein>
    <submittedName>
        <fullName evidence="3">CIA30 family protein</fullName>
    </submittedName>
</protein>